<proteinExistence type="predicted"/>
<protein>
    <submittedName>
        <fullName evidence="2">Uncharacterized protein</fullName>
    </submittedName>
</protein>
<dbReference type="Proteomes" id="UP000709295">
    <property type="component" value="Unassembled WGS sequence"/>
</dbReference>
<dbReference type="AlphaFoldDB" id="A0A8J5M8A8"/>
<comment type="caution">
    <text evidence="2">The sequence shown here is derived from an EMBL/GenBank/DDBJ whole genome shotgun (WGS) entry which is preliminary data.</text>
</comment>
<keyword evidence="3" id="KW-1185">Reference proteome</keyword>
<evidence type="ECO:0000313" key="3">
    <source>
        <dbReference type="Proteomes" id="UP000709295"/>
    </source>
</evidence>
<evidence type="ECO:0000256" key="1">
    <source>
        <dbReference type="SAM" id="MobiDB-lite"/>
    </source>
</evidence>
<organism evidence="2 3">
    <name type="scientific">Phytophthora aleatoria</name>
    <dbReference type="NCBI Taxonomy" id="2496075"/>
    <lineage>
        <taxon>Eukaryota</taxon>
        <taxon>Sar</taxon>
        <taxon>Stramenopiles</taxon>
        <taxon>Oomycota</taxon>
        <taxon>Peronosporomycetes</taxon>
        <taxon>Peronosporales</taxon>
        <taxon>Peronosporaceae</taxon>
        <taxon>Phytophthora</taxon>
    </lineage>
</organism>
<dbReference type="EMBL" id="JAENGY010000240">
    <property type="protein sequence ID" value="KAG6968425.1"/>
    <property type="molecule type" value="Genomic_DNA"/>
</dbReference>
<feature type="compositionally biased region" description="Polar residues" evidence="1">
    <location>
        <begin position="17"/>
        <end position="30"/>
    </location>
</feature>
<feature type="region of interest" description="Disordered" evidence="1">
    <location>
        <begin position="1"/>
        <end position="30"/>
    </location>
</feature>
<accession>A0A8J5M8A8</accession>
<name>A0A8J5M8A8_9STRA</name>
<gene>
    <name evidence="2" type="ORF">JG688_00005821</name>
</gene>
<evidence type="ECO:0000313" key="2">
    <source>
        <dbReference type="EMBL" id="KAG6968425.1"/>
    </source>
</evidence>
<sequence length="110" mass="11548">MDIERSQGVGTRADQPALSTTTGKGNTADEISSTLNQAALSSGLYARSYSTHPVRIGGATEPLNAGADRLVINRIRRWLSNAFEDYPVLTAGGSSDLSKLMGGARSRPPA</sequence>
<reference evidence="2" key="1">
    <citation type="submission" date="2021-01" db="EMBL/GenBank/DDBJ databases">
        <title>Phytophthora aleatoria, a newly-described species from Pinus radiata is distinct from Phytophthora cactorum isolates based on comparative genomics.</title>
        <authorList>
            <person name="Mcdougal R."/>
            <person name="Panda P."/>
            <person name="Williams N."/>
            <person name="Studholme D.J."/>
        </authorList>
    </citation>
    <scope>NUCLEOTIDE SEQUENCE</scope>
    <source>
        <strain evidence="2">NZFS 4037</strain>
    </source>
</reference>